<evidence type="ECO:0000313" key="13">
    <source>
        <dbReference type="Proteomes" id="UP000309133"/>
    </source>
</evidence>
<keyword evidence="3" id="KW-0597">Phosphoprotein</keyword>
<dbReference type="Gene3D" id="3.30.565.10">
    <property type="entry name" value="Histidine kinase-like ATPase, C-terminal domain"/>
    <property type="match status" value="1"/>
</dbReference>
<dbReference type="CDD" id="cd16917">
    <property type="entry name" value="HATPase_UhpB-NarQ-NarX-like"/>
    <property type="match status" value="1"/>
</dbReference>
<gene>
    <name evidence="12" type="ORF">E6C64_18725</name>
</gene>
<dbReference type="GO" id="GO:0005524">
    <property type="term" value="F:ATP binding"/>
    <property type="evidence" value="ECO:0007669"/>
    <property type="project" value="UniProtKB-KW"/>
</dbReference>
<keyword evidence="7 12" id="KW-0067">ATP-binding</keyword>
<sequence length="298" mass="32241">MVLPDDVVPYALVIAGLVLVVVALVVVTVLAVRRARRLGAERTVNARARVDLELSVADQSGRLRMIRELHDLSLHRVTTMISDADGARYAGQTDPNAAVRAAGTISETGRTALADMRRVSLLVRESEAEIGLQPTLKSTRDLFAIMRDAGLTVIFERSGDPYQVTPGAELMIYRIMQEALSNSLKYGGEGTTARVAFTWTQDGFQARVDDDGFRNAAIRKGMDPTAPMSYTVEDDLHALTDEIVGPGIAVMRERAELYGGTLNVTQTPGVGFSISAVFPTLRHHNGVHGVDLSRGAAR</sequence>
<organism evidence="12 13">
    <name type="scientific">Naasia lichenicola</name>
    <dbReference type="NCBI Taxonomy" id="2565933"/>
    <lineage>
        <taxon>Bacteria</taxon>
        <taxon>Bacillati</taxon>
        <taxon>Actinomycetota</taxon>
        <taxon>Actinomycetes</taxon>
        <taxon>Micrococcales</taxon>
        <taxon>Microbacteriaceae</taxon>
        <taxon>Naasia</taxon>
    </lineage>
</organism>
<evidence type="ECO:0000256" key="1">
    <source>
        <dbReference type="ARBA" id="ARBA00000085"/>
    </source>
</evidence>
<dbReference type="InterPro" id="IPR003594">
    <property type="entry name" value="HATPase_dom"/>
</dbReference>
<feature type="domain" description="Histidine kinase/HSP90-like ATPase" evidence="10">
    <location>
        <begin position="169"/>
        <end position="280"/>
    </location>
</feature>
<evidence type="ECO:0000256" key="8">
    <source>
        <dbReference type="ARBA" id="ARBA00023012"/>
    </source>
</evidence>
<evidence type="ECO:0000256" key="3">
    <source>
        <dbReference type="ARBA" id="ARBA00022553"/>
    </source>
</evidence>
<dbReference type="InterPro" id="IPR050482">
    <property type="entry name" value="Sensor_HK_TwoCompSys"/>
</dbReference>
<evidence type="ECO:0000313" key="12">
    <source>
        <dbReference type="EMBL" id="THG28146.1"/>
    </source>
</evidence>
<dbReference type="Pfam" id="PF07730">
    <property type="entry name" value="HisKA_3"/>
    <property type="match status" value="1"/>
</dbReference>
<keyword evidence="9" id="KW-1133">Transmembrane helix</keyword>
<dbReference type="InterPro" id="IPR011712">
    <property type="entry name" value="Sig_transdc_His_kin_sub3_dim/P"/>
</dbReference>
<dbReference type="EC" id="2.7.13.3" evidence="2"/>
<keyword evidence="8" id="KW-0902">Two-component regulatory system</keyword>
<dbReference type="OrthoDB" id="227596at2"/>
<dbReference type="PANTHER" id="PTHR24421:SF10">
    <property type="entry name" value="NITRATE_NITRITE SENSOR PROTEIN NARQ"/>
    <property type="match status" value="1"/>
</dbReference>
<evidence type="ECO:0000256" key="5">
    <source>
        <dbReference type="ARBA" id="ARBA00022741"/>
    </source>
</evidence>
<keyword evidence="13" id="KW-1185">Reference proteome</keyword>
<feature type="transmembrane region" description="Helical" evidence="9">
    <location>
        <begin position="12"/>
        <end position="32"/>
    </location>
</feature>
<feature type="domain" description="Signal transduction histidine kinase subgroup 3 dimerisation and phosphoacceptor" evidence="11">
    <location>
        <begin position="62"/>
        <end position="126"/>
    </location>
</feature>
<dbReference type="GO" id="GO:0016020">
    <property type="term" value="C:membrane"/>
    <property type="evidence" value="ECO:0007669"/>
    <property type="project" value="InterPro"/>
</dbReference>
<evidence type="ECO:0000256" key="2">
    <source>
        <dbReference type="ARBA" id="ARBA00012438"/>
    </source>
</evidence>
<keyword evidence="4" id="KW-0808">Transferase</keyword>
<evidence type="ECO:0000259" key="10">
    <source>
        <dbReference type="Pfam" id="PF02518"/>
    </source>
</evidence>
<evidence type="ECO:0000256" key="7">
    <source>
        <dbReference type="ARBA" id="ARBA00022840"/>
    </source>
</evidence>
<keyword evidence="9" id="KW-0472">Membrane</keyword>
<comment type="catalytic activity">
    <reaction evidence="1">
        <text>ATP + protein L-histidine = ADP + protein N-phospho-L-histidine.</text>
        <dbReference type="EC" id="2.7.13.3"/>
    </reaction>
</comment>
<name>A0A4S4FGF3_9MICO</name>
<dbReference type="GO" id="GO:0046983">
    <property type="term" value="F:protein dimerization activity"/>
    <property type="evidence" value="ECO:0007669"/>
    <property type="project" value="InterPro"/>
</dbReference>
<evidence type="ECO:0000259" key="11">
    <source>
        <dbReference type="Pfam" id="PF07730"/>
    </source>
</evidence>
<evidence type="ECO:0000256" key="9">
    <source>
        <dbReference type="SAM" id="Phobius"/>
    </source>
</evidence>
<dbReference type="AlphaFoldDB" id="A0A4S4FGF3"/>
<dbReference type="RefSeq" id="WP_136429456.1">
    <property type="nucleotide sequence ID" value="NZ_SSSM01000007.1"/>
</dbReference>
<keyword evidence="9" id="KW-0812">Transmembrane</keyword>
<dbReference type="PANTHER" id="PTHR24421">
    <property type="entry name" value="NITRATE/NITRITE SENSOR PROTEIN NARX-RELATED"/>
    <property type="match status" value="1"/>
</dbReference>
<dbReference type="Gene3D" id="1.20.5.1930">
    <property type="match status" value="1"/>
</dbReference>
<keyword evidence="6" id="KW-0418">Kinase</keyword>
<keyword evidence="5" id="KW-0547">Nucleotide-binding</keyword>
<dbReference type="Proteomes" id="UP000309133">
    <property type="component" value="Unassembled WGS sequence"/>
</dbReference>
<dbReference type="InterPro" id="IPR036890">
    <property type="entry name" value="HATPase_C_sf"/>
</dbReference>
<comment type="caution">
    <text evidence="12">The sequence shown here is derived from an EMBL/GenBank/DDBJ whole genome shotgun (WGS) entry which is preliminary data.</text>
</comment>
<dbReference type="GO" id="GO:0000155">
    <property type="term" value="F:phosphorelay sensor kinase activity"/>
    <property type="evidence" value="ECO:0007669"/>
    <property type="project" value="InterPro"/>
</dbReference>
<reference evidence="12 13" key="1">
    <citation type="submission" date="2019-04" db="EMBL/GenBank/DDBJ databases">
        <authorList>
            <person name="Jiang L."/>
        </authorList>
    </citation>
    <scope>NUCLEOTIDE SEQUENCE [LARGE SCALE GENOMIC DNA]</scope>
    <source>
        <strain evidence="12 13">YIM 131853</strain>
    </source>
</reference>
<accession>A0A4S4FGF3</accession>
<dbReference type="EMBL" id="SSSM01000007">
    <property type="protein sequence ID" value="THG28146.1"/>
    <property type="molecule type" value="Genomic_DNA"/>
</dbReference>
<dbReference type="Pfam" id="PF02518">
    <property type="entry name" value="HATPase_c"/>
    <property type="match status" value="1"/>
</dbReference>
<dbReference type="SUPFAM" id="SSF55874">
    <property type="entry name" value="ATPase domain of HSP90 chaperone/DNA topoisomerase II/histidine kinase"/>
    <property type="match status" value="1"/>
</dbReference>
<evidence type="ECO:0000256" key="4">
    <source>
        <dbReference type="ARBA" id="ARBA00022679"/>
    </source>
</evidence>
<proteinExistence type="predicted"/>
<evidence type="ECO:0000256" key="6">
    <source>
        <dbReference type="ARBA" id="ARBA00022777"/>
    </source>
</evidence>
<protein>
    <recommendedName>
        <fullName evidence="2">histidine kinase</fullName>
        <ecNumber evidence="2">2.7.13.3</ecNumber>
    </recommendedName>
</protein>